<proteinExistence type="predicted"/>
<reference evidence="2" key="1">
    <citation type="submission" date="2020-11" db="EMBL/GenBank/DDBJ databases">
        <authorList>
            <consortium name="DOE Joint Genome Institute"/>
            <person name="Ahrendt S."/>
            <person name="Riley R."/>
            <person name="Andreopoulos W."/>
            <person name="Labutti K."/>
            <person name="Pangilinan J."/>
            <person name="Ruiz-Duenas F.J."/>
            <person name="Barrasa J.M."/>
            <person name="Sanchez-Garcia M."/>
            <person name="Camarero S."/>
            <person name="Miyauchi S."/>
            <person name="Serrano A."/>
            <person name="Linde D."/>
            <person name="Babiker R."/>
            <person name="Drula E."/>
            <person name="Ayuso-Fernandez I."/>
            <person name="Pacheco R."/>
            <person name="Padilla G."/>
            <person name="Ferreira P."/>
            <person name="Barriuso J."/>
            <person name="Kellner H."/>
            <person name="Castanera R."/>
            <person name="Alfaro M."/>
            <person name="Ramirez L."/>
            <person name="Pisabarro A.G."/>
            <person name="Kuo A."/>
            <person name="Tritt A."/>
            <person name="Lipzen A."/>
            <person name="He G."/>
            <person name="Yan M."/>
            <person name="Ng V."/>
            <person name="Cullen D."/>
            <person name="Martin F."/>
            <person name="Rosso M.-N."/>
            <person name="Henrissat B."/>
            <person name="Hibbett D."/>
            <person name="Martinez A.T."/>
            <person name="Grigoriev I.V."/>
        </authorList>
    </citation>
    <scope>NUCLEOTIDE SEQUENCE</scope>
    <source>
        <strain evidence="2">CBS 506.95</strain>
    </source>
</reference>
<feature type="transmembrane region" description="Helical" evidence="1">
    <location>
        <begin position="100"/>
        <end position="121"/>
    </location>
</feature>
<evidence type="ECO:0000313" key="2">
    <source>
        <dbReference type="EMBL" id="KAF9526777.1"/>
    </source>
</evidence>
<keyword evidence="1" id="KW-0812">Transmembrane</keyword>
<keyword evidence="3" id="KW-1185">Reference proteome</keyword>
<gene>
    <name evidence="2" type="ORF">CPB83DRAFT_837079</name>
</gene>
<protein>
    <submittedName>
        <fullName evidence="2">Uncharacterized protein</fullName>
    </submittedName>
</protein>
<dbReference type="Proteomes" id="UP000807306">
    <property type="component" value="Unassembled WGS sequence"/>
</dbReference>
<sequence>MSQSEQNLRRKIPTVIARDMRCALAKTAVYQVMGITIFVTFLISGCAHLIYFELEHLAQCEILEVPVVKIWGGNAKSQLTISKFSALRMSPRAFSGNSPYWSRFLLVAMPIPFIACLNIWCNARMGDPPKSGRHQCVLGELLYWPEHLAQCENVGSACGLRFGGKLQNLSSQ</sequence>
<feature type="transmembrane region" description="Helical" evidence="1">
    <location>
        <begin position="28"/>
        <end position="51"/>
    </location>
</feature>
<accession>A0A9P6ECX5</accession>
<evidence type="ECO:0000313" key="3">
    <source>
        <dbReference type="Proteomes" id="UP000807306"/>
    </source>
</evidence>
<name>A0A9P6ECX5_9AGAR</name>
<evidence type="ECO:0000256" key="1">
    <source>
        <dbReference type="SAM" id="Phobius"/>
    </source>
</evidence>
<organism evidence="2 3">
    <name type="scientific">Crepidotus variabilis</name>
    <dbReference type="NCBI Taxonomy" id="179855"/>
    <lineage>
        <taxon>Eukaryota</taxon>
        <taxon>Fungi</taxon>
        <taxon>Dikarya</taxon>
        <taxon>Basidiomycota</taxon>
        <taxon>Agaricomycotina</taxon>
        <taxon>Agaricomycetes</taxon>
        <taxon>Agaricomycetidae</taxon>
        <taxon>Agaricales</taxon>
        <taxon>Agaricineae</taxon>
        <taxon>Crepidotaceae</taxon>
        <taxon>Crepidotus</taxon>
    </lineage>
</organism>
<keyword evidence="1" id="KW-1133">Transmembrane helix</keyword>
<dbReference type="AlphaFoldDB" id="A0A9P6ECX5"/>
<comment type="caution">
    <text evidence="2">The sequence shown here is derived from an EMBL/GenBank/DDBJ whole genome shotgun (WGS) entry which is preliminary data.</text>
</comment>
<keyword evidence="1" id="KW-0472">Membrane</keyword>
<dbReference type="EMBL" id="MU157867">
    <property type="protein sequence ID" value="KAF9526777.1"/>
    <property type="molecule type" value="Genomic_DNA"/>
</dbReference>